<dbReference type="GO" id="GO:0016020">
    <property type="term" value="C:membrane"/>
    <property type="evidence" value="ECO:0007669"/>
    <property type="project" value="InterPro"/>
</dbReference>
<feature type="transmembrane region" description="Helical" evidence="1">
    <location>
        <begin position="12"/>
        <end position="32"/>
    </location>
</feature>
<dbReference type="AlphaFoldDB" id="A0A1K1MU28"/>
<dbReference type="Proteomes" id="UP000183788">
    <property type="component" value="Unassembled WGS sequence"/>
</dbReference>
<evidence type="ECO:0000313" key="4">
    <source>
        <dbReference type="EMBL" id="WQG91380.1"/>
    </source>
</evidence>
<dbReference type="PANTHER" id="PTHR34220:SF7">
    <property type="entry name" value="SENSOR HISTIDINE KINASE YPDA"/>
    <property type="match status" value="1"/>
</dbReference>
<evidence type="ECO:0000313" key="5">
    <source>
        <dbReference type="Proteomes" id="UP000183788"/>
    </source>
</evidence>
<reference evidence="4 6" key="2">
    <citation type="submission" date="2023-11" db="EMBL/GenBank/DDBJ databases">
        <title>MicrobeMod: A computational toolkit for identifying prokaryotic methylation and restriction-modification with nanopore sequencing.</title>
        <authorList>
            <person name="Crits-Christoph A."/>
            <person name="Kang S.C."/>
            <person name="Lee H."/>
            <person name="Ostrov N."/>
        </authorList>
    </citation>
    <scope>NUCLEOTIDE SEQUENCE [LARGE SCALE GENOMIC DNA]</scope>
    <source>
        <strain evidence="4 6">ATCC 23090</strain>
    </source>
</reference>
<feature type="transmembrane region" description="Helical" evidence="1">
    <location>
        <begin position="133"/>
        <end position="154"/>
    </location>
</feature>
<keyword evidence="1" id="KW-0472">Membrane</keyword>
<dbReference type="EMBL" id="CP140154">
    <property type="protein sequence ID" value="WQG91380.1"/>
    <property type="molecule type" value="Genomic_DNA"/>
</dbReference>
<keyword evidence="1" id="KW-1133">Transmembrane helix</keyword>
<dbReference type="PANTHER" id="PTHR34220">
    <property type="entry name" value="SENSOR HISTIDINE KINASE YPDA"/>
    <property type="match status" value="1"/>
</dbReference>
<dbReference type="Gene3D" id="3.30.565.10">
    <property type="entry name" value="Histidine kinase-like ATPase, C-terminal domain"/>
    <property type="match status" value="1"/>
</dbReference>
<sequence length="366" mass="42380">MEMERDKLFYKYYRFIVVPLGFLLYLALSYFMNPFGKYWEYLNHSSFMTHVEEAGFGLLTSFFITEVSLACARWLDRWLPWEKQPLVRVLTQTVLLIIGVFMILKAEDLFYSTFFPCEEGVAPVIDKLDEWQFPLVCVIVAFVISAVHTGNYFLKLWKSSMMEAAELQLKAARLNEIAMQAQLQSLKLQLDPHFLFNNFSTLSALIEDEPKLAASFLEKLAKVYRYMITNLNSDVISLSEELKFIEAYRFLIKIRHGENVDIHVKISAANQNREIPPITLQLLIENAIKHNIASPSQPLYILITDEENELVVRNNIQLIANELPSTKMGLENIKKRYELLFGQSVTVNDKDGQFEVRLPLVDLKSI</sequence>
<dbReference type="Pfam" id="PF06580">
    <property type="entry name" value="His_kinase"/>
    <property type="match status" value="1"/>
</dbReference>
<dbReference type="EMBL" id="FPIZ01000002">
    <property type="protein sequence ID" value="SFW26690.1"/>
    <property type="molecule type" value="Genomic_DNA"/>
</dbReference>
<keyword evidence="3" id="KW-0418">Kinase</keyword>
<feature type="transmembrane region" description="Helical" evidence="1">
    <location>
        <begin position="87"/>
        <end position="104"/>
    </location>
</feature>
<dbReference type="RefSeq" id="WP_072357390.1">
    <property type="nucleotide sequence ID" value="NZ_CP139972.1"/>
</dbReference>
<accession>A0A1K1MU28</accession>
<evidence type="ECO:0000259" key="2">
    <source>
        <dbReference type="Pfam" id="PF06580"/>
    </source>
</evidence>
<keyword evidence="6" id="KW-1185">Reference proteome</keyword>
<organism evidence="3 5">
    <name type="scientific">Chitinophaga sancti</name>
    <dbReference type="NCBI Taxonomy" id="1004"/>
    <lineage>
        <taxon>Bacteria</taxon>
        <taxon>Pseudomonadati</taxon>
        <taxon>Bacteroidota</taxon>
        <taxon>Chitinophagia</taxon>
        <taxon>Chitinophagales</taxon>
        <taxon>Chitinophagaceae</taxon>
        <taxon>Chitinophaga</taxon>
    </lineage>
</organism>
<dbReference type="GO" id="GO:0000155">
    <property type="term" value="F:phosphorelay sensor kinase activity"/>
    <property type="evidence" value="ECO:0007669"/>
    <property type="project" value="InterPro"/>
</dbReference>
<dbReference type="OrthoDB" id="9809908at2"/>
<keyword evidence="1" id="KW-0812">Transmembrane</keyword>
<dbReference type="InterPro" id="IPR036890">
    <property type="entry name" value="HATPase_C_sf"/>
</dbReference>
<feature type="domain" description="Signal transduction histidine kinase internal region" evidence="2">
    <location>
        <begin position="181"/>
        <end position="259"/>
    </location>
</feature>
<dbReference type="InterPro" id="IPR050640">
    <property type="entry name" value="Bact_2-comp_sensor_kinase"/>
</dbReference>
<name>A0A1K1MU28_9BACT</name>
<proteinExistence type="predicted"/>
<evidence type="ECO:0000313" key="6">
    <source>
        <dbReference type="Proteomes" id="UP001326715"/>
    </source>
</evidence>
<dbReference type="Proteomes" id="UP001326715">
    <property type="component" value="Chromosome"/>
</dbReference>
<dbReference type="InterPro" id="IPR010559">
    <property type="entry name" value="Sig_transdc_His_kin_internal"/>
</dbReference>
<keyword evidence="3" id="KW-0808">Transferase</keyword>
<feature type="transmembrane region" description="Helical" evidence="1">
    <location>
        <begin position="54"/>
        <end position="75"/>
    </location>
</feature>
<evidence type="ECO:0000313" key="3">
    <source>
        <dbReference type="EMBL" id="SFW26690.1"/>
    </source>
</evidence>
<protein>
    <submittedName>
        <fullName evidence="3">Histidine kinase</fullName>
    </submittedName>
</protein>
<dbReference type="STRING" id="1004.SAMN05661012_00896"/>
<reference evidence="3 5" key="1">
    <citation type="submission" date="2016-11" db="EMBL/GenBank/DDBJ databases">
        <authorList>
            <person name="Jaros S."/>
            <person name="Januszkiewicz K."/>
            <person name="Wedrychowicz H."/>
        </authorList>
    </citation>
    <scope>NUCLEOTIDE SEQUENCE [LARGE SCALE GENOMIC DNA]</scope>
    <source>
        <strain evidence="3 5">DSM 784</strain>
    </source>
</reference>
<evidence type="ECO:0000256" key="1">
    <source>
        <dbReference type="SAM" id="Phobius"/>
    </source>
</evidence>
<gene>
    <name evidence="3" type="ORF">SAMN05661012_00896</name>
    <name evidence="4" type="ORF">SR876_07705</name>
</gene>